<feature type="coiled-coil region" evidence="1">
    <location>
        <begin position="96"/>
        <end position="130"/>
    </location>
</feature>
<sequence>MDVERTDNFLPVLNLTEDVEKLALYYSALRAYTADHERVLLSVQRRLKAGKKQIDLCSRESKAIELKLNAVELKITETVLLNQESETETLQTVKENRSIKRKIIALKNDIEQQEKILKRANETMNAVRKNCIRSSKKLKVLPAVSTLCANI</sequence>
<evidence type="ECO:0000313" key="3">
    <source>
        <dbReference type="Proteomes" id="UP000054359"/>
    </source>
</evidence>
<dbReference type="EMBL" id="KK116566">
    <property type="protein sequence ID" value="KFM68136.1"/>
    <property type="molecule type" value="Genomic_DNA"/>
</dbReference>
<accession>A0A087TSP7</accession>
<reference evidence="2 3" key="1">
    <citation type="submission" date="2013-11" db="EMBL/GenBank/DDBJ databases">
        <title>Genome sequencing of Stegodyphus mimosarum.</title>
        <authorList>
            <person name="Bechsgaard J."/>
        </authorList>
    </citation>
    <scope>NUCLEOTIDE SEQUENCE [LARGE SCALE GENOMIC DNA]</scope>
</reference>
<dbReference type="Proteomes" id="UP000054359">
    <property type="component" value="Unassembled WGS sequence"/>
</dbReference>
<organism evidence="2 3">
    <name type="scientific">Stegodyphus mimosarum</name>
    <name type="common">African social velvet spider</name>
    <dbReference type="NCBI Taxonomy" id="407821"/>
    <lineage>
        <taxon>Eukaryota</taxon>
        <taxon>Metazoa</taxon>
        <taxon>Ecdysozoa</taxon>
        <taxon>Arthropoda</taxon>
        <taxon>Chelicerata</taxon>
        <taxon>Arachnida</taxon>
        <taxon>Araneae</taxon>
        <taxon>Araneomorphae</taxon>
        <taxon>Entelegynae</taxon>
        <taxon>Eresoidea</taxon>
        <taxon>Eresidae</taxon>
        <taxon>Stegodyphus</taxon>
    </lineage>
</organism>
<keyword evidence="3" id="KW-1185">Reference proteome</keyword>
<name>A0A087TSP7_STEMI</name>
<dbReference type="OMA" id="KNCIRSS"/>
<evidence type="ECO:0000256" key="1">
    <source>
        <dbReference type="SAM" id="Coils"/>
    </source>
</evidence>
<feature type="non-terminal residue" evidence="2">
    <location>
        <position position="151"/>
    </location>
</feature>
<proteinExistence type="predicted"/>
<protein>
    <submittedName>
        <fullName evidence="2">Uncharacterized protein</fullName>
    </submittedName>
</protein>
<dbReference type="AlphaFoldDB" id="A0A087TSP7"/>
<dbReference type="OrthoDB" id="6423957at2759"/>
<keyword evidence="1" id="KW-0175">Coiled coil</keyword>
<gene>
    <name evidence="2" type="ORF">X975_05605</name>
</gene>
<evidence type="ECO:0000313" key="2">
    <source>
        <dbReference type="EMBL" id="KFM68136.1"/>
    </source>
</evidence>